<organism evidence="2 3">
    <name type="scientific">Panicum virgatum</name>
    <name type="common">Blackwell switchgrass</name>
    <dbReference type="NCBI Taxonomy" id="38727"/>
    <lineage>
        <taxon>Eukaryota</taxon>
        <taxon>Viridiplantae</taxon>
        <taxon>Streptophyta</taxon>
        <taxon>Embryophyta</taxon>
        <taxon>Tracheophyta</taxon>
        <taxon>Spermatophyta</taxon>
        <taxon>Magnoliopsida</taxon>
        <taxon>Liliopsida</taxon>
        <taxon>Poales</taxon>
        <taxon>Poaceae</taxon>
        <taxon>PACMAD clade</taxon>
        <taxon>Panicoideae</taxon>
        <taxon>Panicodae</taxon>
        <taxon>Paniceae</taxon>
        <taxon>Panicinae</taxon>
        <taxon>Panicum</taxon>
        <taxon>Panicum sect. Hiantes</taxon>
    </lineage>
</organism>
<feature type="non-terminal residue" evidence="2">
    <location>
        <position position="1"/>
    </location>
</feature>
<feature type="compositionally biased region" description="Gly residues" evidence="1">
    <location>
        <begin position="154"/>
        <end position="165"/>
    </location>
</feature>
<evidence type="ECO:0000256" key="1">
    <source>
        <dbReference type="SAM" id="MobiDB-lite"/>
    </source>
</evidence>
<sequence length="203" mass="21169">NNTQKNLADAEAAGWEQDRVHEPDQREAARLPAYADAAPKSGRVATSKRAPARLPSTHPRRTGGCVHGSPTAARPYVVPRARAPRARVAAGPIPRDRLPKGGRGPHPSAQPPAETVAGGFRAGDEAVVERGARGGGRRRRRRERGGAADVRPAVGGGAAGGGADPGAGARRALHPRGAARLRLPPLAVRLLPHPPRLRFSGNL</sequence>
<dbReference type="EMBL" id="CM029044">
    <property type="protein sequence ID" value="KAG2607054.1"/>
    <property type="molecule type" value="Genomic_DNA"/>
</dbReference>
<name>A0A8T0TDB7_PANVG</name>
<evidence type="ECO:0000313" key="2">
    <source>
        <dbReference type="EMBL" id="KAG2607054.1"/>
    </source>
</evidence>
<protein>
    <submittedName>
        <fullName evidence="2">Uncharacterized protein</fullName>
    </submittedName>
</protein>
<feature type="compositionally biased region" description="Low complexity" evidence="1">
    <location>
        <begin position="70"/>
        <end position="93"/>
    </location>
</feature>
<keyword evidence="3" id="KW-1185">Reference proteome</keyword>
<reference evidence="2" key="1">
    <citation type="submission" date="2020-05" db="EMBL/GenBank/DDBJ databases">
        <title>WGS assembly of Panicum virgatum.</title>
        <authorList>
            <person name="Lovell J.T."/>
            <person name="Jenkins J."/>
            <person name="Shu S."/>
            <person name="Juenger T.E."/>
            <person name="Schmutz J."/>
        </authorList>
    </citation>
    <scope>NUCLEOTIDE SEQUENCE</scope>
    <source>
        <strain evidence="2">AP13</strain>
    </source>
</reference>
<proteinExistence type="predicted"/>
<accession>A0A8T0TDB7</accession>
<dbReference type="Proteomes" id="UP000823388">
    <property type="component" value="Chromosome 4N"/>
</dbReference>
<feature type="region of interest" description="Disordered" evidence="1">
    <location>
        <begin position="1"/>
        <end position="179"/>
    </location>
</feature>
<dbReference type="AlphaFoldDB" id="A0A8T0TDB7"/>
<gene>
    <name evidence="2" type="ORF">PVAP13_4NG189111</name>
</gene>
<feature type="compositionally biased region" description="Basic and acidic residues" evidence="1">
    <location>
        <begin position="122"/>
        <end position="132"/>
    </location>
</feature>
<comment type="caution">
    <text evidence="2">The sequence shown here is derived from an EMBL/GenBank/DDBJ whole genome shotgun (WGS) entry which is preliminary data.</text>
</comment>
<feature type="compositionally biased region" description="Basic and acidic residues" evidence="1">
    <location>
        <begin position="16"/>
        <end position="29"/>
    </location>
</feature>
<evidence type="ECO:0000313" key="3">
    <source>
        <dbReference type="Proteomes" id="UP000823388"/>
    </source>
</evidence>